<dbReference type="PANTHER" id="PTHR33308:SF9">
    <property type="entry name" value="PEPTIDOGLYCAN HYDROLASE FLGJ"/>
    <property type="match status" value="1"/>
</dbReference>
<reference evidence="9" key="1">
    <citation type="submission" date="2023-07" db="EMBL/GenBank/DDBJ databases">
        <title>Between Cages and Wild: Unraveling the Impact of Captivity on Animal Microbiomes and Antimicrobial Resistance.</title>
        <authorList>
            <person name="Schmartz G.P."/>
            <person name="Rehner J."/>
            <person name="Schuff M.J."/>
            <person name="Becker S.L."/>
            <person name="Kravczyk M."/>
            <person name="Gurevich A."/>
            <person name="Francke R."/>
            <person name="Mueller R."/>
            <person name="Keller V."/>
            <person name="Keller A."/>
        </authorList>
    </citation>
    <scope>NUCLEOTIDE SEQUENCE</scope>
    <source>
        <strain evidence="9">S39M_St_73</strain>
    </source>
</reference>
<comment type="similarity">
    <text evidence="1">Belongs to the glycosyl hydrolase 73 family.</text>
</comment>
<proteinExistence type="inferred from homology"/>
<gene>
    <name evidence="9" type="ORF">Q4F26_05265</name>
</gene>
<dbReference type="PANTHER" id="PTHR33308">
    <property type="entry name" value="PEPTIDOGLYCAN HYDROLASE FLGJ"/>
    <property type="match status" value="1"/>
</dbReference>
<dbReference type="Pfam" id="PF01476">
    <property type="entry name" value="LysM"/>
    <property type="match status" value="4"/>
</dbReference>
<evidence type="ECO:0000256" key="5">
    <source>
        <dbReference type="ARBA" id="ARBA00032108"/>
    </source>
</evidence>
<evidence type="ECO:0000256" key="3">
    <source>
        <dbReference type="ARBA" id="ARBA00022638"/>
    </source>
</evidence>
<evidence type="ECO:0000256" key="7">
    <source>
        <dbReference type="SAM" id="SignalP"/>
    </source>
</evidence>
<name>A0AA43ZS52_9LACT</name>
<dbReference type="SMART" id="SM00047">
    <property type="entry name" value="LYZ2"/>
    <property type="match status" value="1"/>
</dbReference>
<evidence type="ECO:0000256" key="4">
    <source>
        <dbReference type="ARBA" id="ARBA00022801"/>
    </source>
</evidence>
<dbReference type="PRINTS" id="PR01002">
    <property type="entry name" value="FLGFLGJ"/>
</dbReference>
<dbReference type="CDD" id="cd00118">
    <property type="entry name" value="LysM"/>
    <property type="match status" value="4"/>
</dbReference>
<dbReference type="InterPro" id="IPR018392">
    <property type="entry name" value="LysM"/>
</dbReference>
<dbReference type="Gene3D" id="4.10.80.30">
    <property type="entry name" value="DNA polymerase, domain 6"/>
    <property type="match status" value="1"/>
</dbReference>
<dbReference type="Proteomes" id="UP001171751">
    <property type="component" value="Unassembled WGS sequence"/>
</dbReference>
<feature type="domain" description="LysM" evidence="8">
    <location>
        <begin position="486"/>
        <end position="529"/>
    </location>
</feature>
<dbReference type="Gene3D" id="3.10.350.10">
    <property type="entry name" value="LysM domain"/>
    <property type="match status" value="4"/>
</dbReference>
<comment type="caution">
    <text evidence="9">The sequence shown here is derived from an EMBL/GenBank/DDBJ whole genome shotgun (WGS) entry which is preliminary data.</text>
</comment>
<keyword evidence="10" id="KW-1185">Reference proteome</keyword>
<feature type="domain" description="LysM" evidence="8">
    <location>
        <begin position="553"/>
        <end position="597"/>
    </location>
</feature>
<keyword evidence="7" id="KW-0732">Signal</keyword>
<keyword evidence="2" id="KW-0929">Antimicrobial</keyword>
<feature type="region of interest" description="Disordered" evidence="6">
    <location>
        <begin position="534"/>
        <end position="554"/>
    </location>
</feature>
<dbReference type="SUPFAM" id="SSF54106">
    <property type="entry name" value="LysM domain"/>
    <property type="match status" value="4"/>
</dbReference>
<sequence length="597" mass="64751">MSSKPVLRNTLLIAASVLALYSTSETVYAQVEETDGAVITEKDIETTIVEASVSAKVEEETQEEEVEILEIELEEAELTSNSDSQIEELEQVEAAVKPEVQVVEVKEIEAVIEKTETLAASPADDLPESQPFTQSLEKNEQQKNEVQAVQLVGVKEKRVSSNRQVDVKQIDTNNSFLNQIASHAVKVAEQYNLYPSVMMAQAALESGWGQSALSKAPNHNMFGIKGNHKGQSVTMQTSEYSGGRWIRLPQPFRKYPSFAESFEDNAKVIRSGPNWNRQLYKGVWRENASSYLDATQALTGTYATDPGYAGKLNSIIQKHGLDRFDNALYSTVTTPPKGVASSDKNLSVSKETPLADALQYTVRGGDTLSKISGQFNTSVKELKDWNNLSSDLILIGQILKIGAPVQSAKVEEKSNQANTNSSKELSYKVQSGDTLSKIARQHRTTVDSLKANNNLSSDLILVGQSLKISNHTAASPAKPSNTAAARSYQVQSGDTLSKIARNYNTTVASLKATNQLTSDLILTGQKLTISNKAVASTSKSSNQSAGNKKTTSGTYTIKSGDTLSTIAKRYGTTVSILSSKNNISNPNVILVGRTLKV</sequence>
<dbReference type="InterPro" id="IPR051056">
    <property type="entry name" value="Glycosyl_Hydrolase_73"/>
</dbReference>
<dbReference type="GO" id="GO:0004040">
    <property type="term" value="F:amidase activity"/>
    <property type="evidence" value="ECO:0007669"/>
    <property type="project" value="InterPro"/>
</dbReference>
<dbReference type="GO" id="GO:0042742">
    <property type="term" value="P:defense response to bacterium"/>
    <property type="evidence" value="ECO:0007669"/>
    <property type="project" value="UniProtKB-KW"/>
</dbReference>
<dbReference type="AlphaFoldDB" id="A0AA43ZS52"/>
<evidence type="ECO:0000259" key="8">
    <source>
        <dbReference type="PROSITE" id="PS51782"/>
    </source>
</evidence>
<evidence type="ECO:0000256" key="6">
    <source>
        <dbReference type="SAM" id="MobiDB-lite"/>
    </source>
</evidence>
<protein>
    <recommendedName>
        <fullName evidence="5">Peptidoglycan hydrolase</fullName>
    </recommendedName>
</protein>
<dbReference type="PROSITE" id="PS51782">
    <property type="entry name" value="LYSM"/>
    <property type="match status" value="4"/>
</dbReference>
<dbReference type="Gene3D" id="1.10.530.10">
    <property type="match status" value="1"/>
</dbReference>
<feature type="domain" description="LysM" evidence="8">
    <location>
        <begin position="358"/>
        <end position="401"/>
    </location>
</feature>
<feature type="chain" id="PRO_5041380857" description="Peptidoglycan hydrolase" evidence="7">
    <location>
        <begin position="30"/>
        <end position="597"/>
    </location>
</feature>
<dbReference type="EMBL" id="JAUNQW010000023">
    <property type="protein sequence ID" value="MDO5457740.1"/>
    <property type="molecule type" value="Genomic_DNA"/>
</dbReference>
<feature type="signal peptide" evidence="7">
    <location>
        <begin position="1"/>
        <end position="29"/>
    </location>
</feature>
<feature type="domain" description="LysM" evidence="8">
    <location>
        <begin position="425"/>
        <end position="468"/>
    </location>
</feature>
<dbReference type="InterPro" id="IPR002901">
    <property type="entry name" value="MGlyc_endo_b_GlcNAc-like_dom"/>
</dbReference>
<keyword evidence="4" id="KW-0378">Hydrolase</keyword>
<dbReference type="InterPro" id="IPR036779">
    <property type="entry name" value="LysM_dom_sf"/>
</dbReference>
<evidence type="ECO:0000313" key="9">
    <source>
        <dbReference type="EMBL" id="MDO5457740.1"/>
    </source>
</evidence>
<dbReference type="Pfam" id="PF01832">
    <property type="entry name" value="Glucosaminidase"/>
    <property type="match status" value="1"/>
</dbReference>
<organism evidence="9 10">
    <name type="scientific">Atopococcus tabaci</name>
    <dbReference type="NCBI Taxonomy" id="269774"/>
    <lineage>
        <taxon>Bacteria</taxon>
        <taxon>Bacillati</taxon>
        <taxon>Bacillota</taxon>
        <taxon>Bacilli</taxon>
        <taxon>Lactobacillales</taxon>
        <taxon>Carnobacteriaceae</taxon>
        <taxon>Atopococcus</taxon>
    </lineage>
</organism>
<dbReference type="SMART" id="SM00257">
    <property type="entry name" value="LysM"/>
    <property type="match status" value="4"/>
</dbReference>
<evidence type="ECO:0000313" key="10">
    <source>
        <dbReference type="Proteomes" id="UP001171751"/>
    </source>
</evidence>
<keyword evidence="3" id="KW-0081">Bacteriolytic enzyme</keyword>
<evidence type="ECO:0000256" key="2">
    <source>
        <dbReference type="ARBA" id="ARBA00022529"/>
    </source>
</evidence>
<dbReference type="GO" id="GO:0031640">
    <property type="term" value="P:killing of cells of another organism"/>
    <property type="evidence" value="ECO:0007669"/>
    <property type="project" value="UniProtKB-KW"/>
</dbReference>
<evidence type="ECO:0000256" key="1">
    <source>
        <dbReference type="ARBA" id="ARBA00010266"/>
    </source>
</evidence>
<accession>A0AA43ZS52</accession>